<dbReference type="PROSITE" id="PS50222">
    <property type="entry name" value="EF_HAND_2"/>
    <property type="match status" value="1"/>
</dbReference>
<keyword evidence="2" id="KW-0732">Signal</keyword>
<proteinExistence type="predicted"/>
<feature type="region of interest" description="Disordered" evidence="1">
    <location>
        <begin position="81"/>
        <end position="112"/>
    </location>
</feature>
<dbReference type="Proteomes" id="UP000199026">
    <property type="component" value="Unassembled WGS sequence"/>
</dbReference>
<dbReference type="AlphaFoldDB" id="A0A1H3H1D5"/>
<dbReference type="OrthoDB" id="7631435at2"/>
<sequence>MKPFLTTAAILLTASTAFASGHGNPGAHFIENWDTNGDAIVTLEEATERRADVFNAFDADSDDILNAEEYDQFDEARANDMKENGMGAGKGKNNPANGMAREYTDQDSNGQVSREEFIASVPDWFAQIDKNSDGVVTKDDFAKR</sequence>
<organism evidence="4 5">
    <name type="scientific">Lentibacter algarum</name>
    <dbReference type="NCBI Taxonomy" id="576131"/>
    <lineage>
        <taxon>Bacteria</taxon>
        <taxon>Pseudomonadati</taxon>
        <taxon>Pseudomonadota</taxon>
        <taxon>Alphaproteobacteria</taxon>
        <taxon>Rhodobacterales</taxon>
        <taxon>Roseobacteraceae</taxon>
        <taxon>Lentibacter</taxon>
    </lineage>
</organism>
<feature type="signal peptide" evidence="2">
    <location>
        <begin position="1"/>
        <end position="19"/>
    </location>
</feature>
<feature type="chain" id="PRO_5011753759" evidence="2">
    <location>
        <begin position="20"/>
        <end position="144"/>
    </location>
</feature>
<feature type="compositionally biased region" description="Low complexity" evidence="1">
    <location>
        <begin position="91"/>
        <end position="100"/>
    </location>
</feature>
<dbReference type="RefSeq" id="WP_089887051.1">
    <property type="nucleotide sequence ID" value="NZ_CALJFH010000024.1"/>
</dbReference>
<evidence type="ECO:0000256" key="1">
    <source>
        <dbReference type="SAM" id="MobiDB-lite"/>
    </source>
</evidence>
<dbReference type="InterPro" id="IPR002048">
    <property type="entry name" value="EF_hand_dom"/>
</dbReference>
<name>A0A1H3H1D5_9RHOB</name>
<evidence type="ECO:0000313" key="5">
    <source>
        <dbReference type="Proteomes" id="UP000199026"/>
    </source>
</evidence>
<evidence type="ECO:0000256" key="2">
    <source>
        <dbReference type="SAM" id="SignalP"/>
    </source>
</evidence>
<keyword evidence="5" id="KW-1185">Reference proteome</keyword>
<protein>
    <submittedName>
        <fullName evidence="4">EF hand</fullName>
    </submittedName>
</protein>
<evidence type="ECO:0000259" key="3">
    <source>
        <dbReference type="PROSITE" id="PS50222"/>
    </source>
</evidence>
<dbReference type="InterPro" id="IPR018247">
    <property type="entry name" value="EF_Hand_1_Ca_BS"/>
</dbReference>
<dbReference type="Pfam" id="PF13202">
    <property type="entry name" value="EF-hand_5"/>
    <property type="match status" value="1"/>
</dbReference>
<dbReference type="EMBL" id="FNPR01000001">
    <property type="protein sequence ID" value="SDY09403.1"/>
    <property type="molecule type" value="Genomic_DNA"/>
</dbReference>
<gene>
    <name evidence="4" type="ORF">SAMN05444486_101160</name>
</gene>
<evidence type="ECO:0000313" key="4">
    <source>
        <dbReference type="EMBL" id="SDY09403.1"/>
    </source>
</evidence>
<dbReference type="InterPro" id="IPR011992">
    <property type="entry name" value="EF-hand-dom_pair"/>
</dbReference>
<dbReference type="GeneID" id="78122969"/>
<reference evidence="4 5" key="1">
    <citation type="submission" date="2016-10" db="EMBL/GenBank/DDBJ databases">
        <authorList>
            <person name="de Groot N.N."/>
        </authorList>
    </citation>
    <scope>NUCLEOTIDE SEQUENCE [LARGE SCALE GENOMIC DNA]</scope>
    <source>
        <strain evidence="4 5">DSM 24677</strain>
    </source>
</reference>
<accession>A0A1H3H1D5</accession>
<dbReference type="GO" id="GO:0005509">
    <property type="term" value="F:calcium ion binding"/>
    <property type="evidence" value="ECO:0007669"/>
    <property type="project" value="InterPro"/>
</dbReference>
<dbReference type="PROSITE" id="PS00018">
    <property type="entry name" value="EF_HAND_1"/>
    <property type="match status" value="2"/>
</dbReference>
<dbReference type="STRING" id="576131.SAMN05444486_101160"/>
<dbReference type="SUPFAM" id="SSF47473">
    <property type="entry name" value="EF-hand"/>
    <property type="match status" value="1"/>
</dbReference>
<dbReference type="Gene3D" id="1.10.238.10">
    <property type="entry name" value="EF-hand"/>
    <property type="match status" value="1"/>
</dbReference>
<feature type="domain" description="EF-hand" evidence="3">
    <location>
        <begin position="116"/>
        <end position="144"/>
    </location>
</feature>